<dbReference type="AlphaFoldDB" id="A0A3A4NVN7"/>
<dbReference type="EMBL" id="QZKU01000084">
    <property type="protein sequence ID" value="RJP19864.1"/>
    <property type="molecule type" value="Genomic_DNA"/>
</dbReference>
<dbReference type="Proteomes" id="UP000265882">
    <property type="component" value="Unassembled WGS sequence"/>
</dbReference>
<dbReference type="InterPro" id="IPR005560">
    <property type="entry name" value="Csp_YhjQ"/>
</dbReference>
<proteinExistence type="predicted"/>
<dbReference type="Gene3D" id="1.20.1270.360">
    <property type="match status" value="1"/>
</dbReference>
<name>A0A3A4NVN7_ABYX5</name>
<gene>
    <name evidence="1" type="ORF">C4520_12095</name>
</gene>
<comment type="caution">
    <text evidence="1">The sequence shown here is derived from an EMBL/GenBank/DDBJ whole genome shotgun (WGS) entry which is preliminary data.</text>
</comment>
<accession>A0A3A4NVN7</accession>
<organism evidence="1 2">
    <name type="scientific">Abyssobacteria bacterium (strain SURF_5)</name>
    <dbReference type="NCBI Taxonomy" id="2093360"/>
    <lineage>
        <taxon>Bacteria</taxon>
        <taxon>Pseudomonadati</taxon>
        <taxon>Candidatus Hydrogenedentota</taxon>
        <taxon>Candidatus Abyssobacteria</taxon>
    </lineage>
</organism>
<dbReference type="PANTHER" id="PTHR37310">
    <property type="entry name" value="CYTOPLASMIC PROTEIN-RELATED"/>
    <property type="match status" value="1"/>
</dbReference>
<sequence>MIEAHPGKIKIDKNNLMRTIDTLTSCADTCILCADACLAEDNVKQLVKCIRLNYDCADACSAAARMLLRQVGADMGLLHKQLEVCAAACRVCGQECEQHAAHHEHCRICAETCRACEKTCDRIIQEMTVAR</sequence>
<evidence type="ECO:0000313" key="1">
    <source>
        <dbReference type="EMBL" id="RJP19864.1"/>
    </source>
</evidence>
<dbReference type="Pfam" id="PF03860">
    <property type="entry name" value="Csp"/>
    <property type="match status" value="1"/>
</dbReference>
<dbReference type="PANTHER" id="PTHR37310:SF1">
    <property type="entry name" value="CYTOPLASMIC PROTEIN"/>
    <property type="match status" value="1"/>
</dbReference>
<evidence type="ECO:0000313" key="2">
    <source>
        <dbReference type="Proteomes" id="UP000265882"/>
    </source>
</evidence>
<protein>
    <submittedName>
        <fullName evidence="1">Four-helix bundle copper-binding protein</fullName>
    </submittedName>
</protein>
<reference evidence="1 2" key="1">
    <citation type="journal article" date="2017" name="ISME J.">
        <title>Energy and carbon metabolisms in a deep terrestrial subsurface fluid microbial community.</title>
        <authorList>
            <person name="Momper L."/>
            <person name="Jungbluth S.P."/>
            <person name="Lee M.D."/>
            <person name="Amend J.P."/>
        </authorList>
    </citation>
    <scope>NUCLEOTIDE SEQUENCE [LARGE SCALE GENOMIC DNA]</scope>
    <source>
        <strain evidence="1">SURF_5</strain>
    </source>
</reference>